<dbReference type="EMBL" id="JANPWB010000011">
    <property type="protein sequence ID" value="KAJ1124236.1"/>
    <property type="molecule type" value="Genomic_DNA"/>
</dbReference>
<gene>
    <name evidence="3" type="ORF">NDU88_002697</name>
</gene>
<evidence type="ECO:0000259" key="2">
    <source>
        <dbReference type="Pfam" id="PF13873"/>
    </source>
</evidence>
<dbReference type="GO" id="GO:0005634">
    <property type="term" value="C:nucleus"/>
    <property type="evidence" value="ECO:0007669"/>
    <property type="project" value="TreeGrafter"/>
</dbReference>
<protein>
    <recommendedName>
        <fullName evidence="2">Myb/SANT-like DNA-binding domain-containing protein</fullName>
    </recommendedName>
</protein>
<reference evidence="3" key="1">
    <citation type="journal article" date="2022" name="bioRxiv">
        <title>Sequencing and chromosome-scale assembly of the giantPleurodeles waltlgenome.</title>
        <authorList>
            <person name="Brown T."/>
            <person name="Elewa A."/>
            <person name="Iarovenko S."/>
            <person name="Subramanian E."/>
            <person name="Araus A.J."/>
            <person name="Petzold A."/>
            <person name="Susuki M."/>
            <person name="Suzuki K.-i.T."/>
            <person name="Hayashi T."/>
            <person name="Toyoda A."/>
            <person name="Oliveira C."/>
            <person name="Osipova E."/>
            <person name="Leigh N.D."/>
            <person name="Simon A."/>
            <person name="Yun M.H."/>
        </authorList>
    </citation>
    <scope>NUCLEOTIDE SEQUENCE</scope>
    <source>
        <strain evidence="3">20211129_DDA</strain>
        <tissue evidence="3">Liver</tissue>
    </source>
</reference>
<evidence type="ECO:0000256" key="1">
    <source>
        <dbReference type="SAM" id="MobiDB-lite"/>
    </source>
</evidence>
<comment type="caution">
    <text evidence="3">The sequence shown here is derived from an EMBL/GenBank/DDBJ whole genome shotgun (WGS) entry which is preliminary data.</text>
</comment>
<dbReference type="Pfam" id="PF13873">
    <property type="entry name" value="Myb_DNA-bind_5"/>
    <property type="match status" value="1"/>
</dbReference>
<sequence>MGIYVSGEDLHCMCCCDLCLEPTMARVTGERAPGFTSEELERLVDGVLPQYGLLYGPPDQQVSAHQKKGIWHAITKDVLTLGVYGRRSTHCWKRWEYLRRGARKTAEAQHGMASQRGRSACRTMTPPDGPHTGGGLP</sequence>
<dbReference type="AlphaFoldDB" id="A0AAV7P7D9"/>
<organism evidence="3 4">
    <name type="scientific">Pleurodeles waltl</name>
    <name type="common">Iberian ribbed newt</name>
    <dbReference type="NCBI Taxonomy" id="8319"/>
    <lineage>
        <taxon>Eukaryota</taxon>
        <taxon>Metazoa</taxon>
        <taxon>Chordata</taxon>
        <taxon>Craniata</taxon>
        <taxon>Vertebrata</taxon>
        <taxon>Euteleostomi</taxon>
        <taxon>Amphibia</taxon>
        <taxon>Batrachia</taxon>
        <taxon>Caudata</taxon>
        <taxon>Salamandroidea</taxon>
        <taxon>Salamandridae</taxon>
        <taxon>Pleurodelinae</taxon>
        <taxon>Pleurodeles</taxon>
    </lineage>
</organism>
<dbReference type="PANTHER" id="PTHR23098">
    <property type="entry name" value="AGAP001331-PA-RELATED"/>
    <property type="match status" value="1"/>
</dbReference>
<name>A0AAV7P7D9_PLEWA</name>
<accession>A0AAV7P7D9</accession>
<proteinExistence type="predicted"/>
<evidence type="ECO:0000313" key="4">
    <source>
        <dbReference type="Proteomes" id="UP001066276"/>
    </source>
</evidence>
<feature type="region of interest" description="Disordered" evidence="1">
    <location>
        <begin position="106"/>
        <end position="137"/>
    </location>
</feature>
<dbReference type="Proteomes" id="UP001066276">
    <property type="component" value="Chromosome 7"/>
</dbReference>
<dbReference type="InterPro" id="IPR028002">
    <property type="entry name" value="Myb_DNA-bind_5"/>
</dbReference>
<evidence type="ECO:0000313" key="3">
    <source>
        <dbReference type="EMBL" id="KAJ1124236.1"/>
    </source>
</evidence>
<keyword evidence="4" id="KW-1185">Reference proteome</keyword>
<feature type="domain" description="Myb/SANT-like DNA-binding" evidence="2">
    <location>
        <begin position="31"/>
        <end position="105"/>
    </location>
</feature>
<dbReference type="PANTHER" id="PTHR23098:SF23">
    <property type="entry name" value="MYB-RELATED TRANSCRIPTION FACTOR, PARTNER OF PROFILIN-LIKE ISOFORM X2-RELATED"/>
    <property type="match status" value="1"/>
</dbReference>